<comment type="subcellular location">
    <subcellularLocation>
        <location evidence="1">Cell inner membrane</location>
        <topology evidence="1">Multi-pass membrane protein</topology>
    </subcellularLocation>
    <subcellularLocation>
        <location evidence="8">Cell membrane</location>
        <topology evidence="8">Multi-pass membrane protein</topology>
    </subcellularLocation>
</comment>
<dbReference type="PROSITE" id="PS50928">
    <property type="entry name" value="ABC_TM1"/>
    <property type="match status" value="1"/>
</dbReference>
<dbReference type="SUPFAM" id="SSF161098">
    <property type="entry name" value="MetI-like"/>
    <property type="match status" value="1"/>
</dbReference>
<reference evidence="10" key="1">
    <citation type="submission" date="2020-12" db="EMBL/GenBank/DDBJ databases">
        <title>Bacterial taxonomy.</title>
        <authorList>
            <person name="Pan X."/>
        </authorList>
    </citation>
    <scope>NUCLEOTIDE SEQUENCE</scope>
    <source>
        <strain evidence="10">B2012</strain>
    </source>
</reference>
<feature type="transmembrane region" description="Helical" evidence="8">
    <location>
        <begin position="356"/>
        <end position="381"/>
    </location>
</feature>
<feature type="transmembrane region" description="Helical" evidence="8">
    <location>
        <begin position="142"/>
        <end position="161"/>
    </location>
</feature>
<dbReference type="PANTHER" id="PTHR30614">
    <property type="entry name" value="MEMBRANE COMPONENT OF AMINO ACID ABC TRANSPORTER"/>
    <property type="match status" value="1"/>
</dbReference>
<dbReference type="InterPro" id="IPR035906">
    <property type="entry name" value="MetI-like_sf"/>
</dbReference>
<keyword evidence="4" id="KW-1003">Cell membrane</keyword>
<accession>A0A934MF66</accession>
<feature type="transmembrane region" description="Helical" evidence="8">
    <location>
        <begin position="167"/>
        <end position="187"/>
    </location>
</feature>
<feature type="transmembrane region" description="Helical" evidence="8">
    <location>
        <begin position="228"/>
        <end position="251"/>
    </location>
</feature>
<dbReference type="Gene3D" id="1.10.3720.10">
    <property type="entry name" value="MetI-like"/>
    <property type="match status" value="1"/>
</dbReference>
<organism evidence="10 11">
    <name type="scientific">Acuticoccus mangrovi</name>
    <dbReference type="NCBI Taxonomy" id="2796142"/>
    <lineage>
        <taxon>Bacteria</taxon>
        <taxon>Pseudomonadati</taxon>
        <taxon>Pseudomonadota</taxon>
        <taxon>Alphaproteobacteria</taxon>
        <taxon>Hyphomicrobiales</taxon>
        <taxon>Amorphaceae</taxon>
        <taxon>Acuticoccus</taxon>
    </lineage>
</organism>
<evidence type="ECO:0000256" key="7">
    <source>
        <dbReference type="ARBA" id="ARBA00023136"/>
    </source>
</evidence>
<comment type="caution">
    <text evidence="10">The sequence shown here is derived from an EMBL/GenBank/DDBJ whole genome shotgun (WGS) entry which is preliminary data.</text>
</comment>
<evidence type="ECO:0000313" key="10">
    <source>
        <dbReference type="EMBL" id="MBJ3778332.1"/>
    </source>
</evidence>
<dbReference type="GO" id="GO:0022857">
    <property type="term" value="F:transmembrane transporter activity"/>
    <property type="evidence" value="ECO:0007669"/>
    <property type="project" value="InterPro"/>
</dbReference>
<dbReference type="Pfam" id="PF00528">
    <property type="entry name" value="BPD_transp_1"/>
    <property type="match status" value="1"/>
</dbReference>
<feature type="transmembrane region" description="Helical" evidence="8">
    <location>
        <begin position="401"/>
        <end position="419"/>
    </location>
</feature>
<gene>
    <name evidence="10" type="ORF">JCR33_21715</name>
</gene>
<comment type="similarity">
    <text evidence="2">Belongs to the binding-protein-dependent transport system permease family. HisMQ subfamily.</text>
</comment>
<keyword evidence="7 8" id="KW-0472">Membrane</keyword>
<sequence length="435" mass="48142">MSGTHAHTVPYVAETHYPAEPAPVSTTGPIAWLRENLFSSWLNAAITLICLAFILWIVPGILDWAVFKSVWHAKSLSECREIIVQTYGEGTTGACWAVIHERLGQLLYGFYPVDQRWRPDVTLLLLITAMIPLLFQTMRPLVVVMAALIGVKILIAAYLAVTENTLGSLFGPTTIVAIVIGGLAYFFGDTHHRTRWLVFTIVFPILAYFLLWGGIILEPIPSSRFGGFLLTMVIGVTGIAGSLPLGILLALGRQSKLPILRLICVTFIEFIRGVPLITLLFVASTLLNYFLPPGTNFDLILRVLIMVTLFASAYMAEVIRGGLAALPKGQYEASDTLGLTYWQGMRLIILPQALKISIPGIVNTFIGLFKDTTLVAVIGLLDPLGLTNPIRSDANWNGIVWELYGFIAFLFFVCCWGMSRYSMYLETRLRAADRR</sequence>
<dbReference type="NCBIfam" id="TIGR01726">
    <property type="entry name" value="HEQRo_perm_3TM"/>
    <property type="match status" value="1"/>
</dbReference>
<evidence type="ECO:0000313" key="11">
    <source>
        <dbReference type="Proteomes" id="UP000609531"/>
    </source>
</evidence>
<dbReference type="GO" id="GO:0043190">
    <property type="term" value="C:ATP-binding cassette (ABC) transporter complex"/>
    <property type="evidence" value="ECO:0007669"/>
    <property type="project" value="InterPro"/>
</dbReference>
<dbReference type="InterPro" id="IPR000515">
    <property type="entry name" value="MetI-like"/>
</dbReference>
<evidence type="ECO:0000256" key="6">
    <source>
        <dbReference type="ARBA" id="ARBA00022989"/>
    </source>
</evidence>
<feature type="transmembrane region" description="Helical" evidence="8">
    <location>
        <begin position="41"/>
        <end position="62"/>
    </location>
</feature>
<dbReference type="CDD" id="cd06261">
    <property type="entry name" value="TM_PBP2"/>
    <property type="match status" value="1"/>
</dbReference>
<protein>
    <submittedName>
        <fullName evidence="10">Amino acid ABC transporter permease</fullName>
    </submittedName>
</protein>
<evidence type="ECO:0000256" key="8">
    <source>
        <dbReference type="RuleBase" id="RU363032"/>
    </source>
</evidence>
<feature type="domain" description="ABC transmembrane type-1" evidence="9">
    <location>
        <begin position="228"/>
        <end position="422"/>
    </location>
</feature>
<dbReference type="InterPro" id="IPR010065">
    <property type="entry name" value="AA_ABC_transptr_permease_3TM"/>
</dbReference>
<feature type="transmembrane region" description="Helical" evidence="8">
    <location>
        <begin position="117"/>
        <end position="135"/>
    </location>
</feature>
<dbReference type="EMBL" id="JAEKJA010000026">
    <property type="protein sequence ID" value="MBJ3778332.1"/>
    <property type="molecule type" value="Genomic_DNA"/>
</dbReference>
<dbReference type="Proteomes" id="UP000609531">
    <property type="component" value="Unassembled WGS sequence"/>
</dbReference>
<evidence type="ECO:0000259" key="9">
    <source>
        <dbReference type="PROSITE" id="PS50928"/>
    </source>
</evidence>
<keyword evidence="6 8" id="KW-1133">Transmembrane helix</keyword>
<dbReference type="AlphaFoldDB" id="A0A934MF66"/>
<keyword evidence="3 8" id="KW-0813">Transport</keyword>
<evidence type="ECO:0000256" key="1">
    <source>
        <dbReference type="ARBA" id="ARBA00004429"/>
    </source>
</evidence>
<proteinExistence type="inferred from homology"/>
<feature type="transmembrane region" description="Helical" evidence="8">
    <location>
        <begin position="263"/>
        <end position="287"/>
    </location>
</feature>
<name>A0A934MF66_9HYPH</name>
<keyword evidence="11" id="KW-1185">Reference proteome</keyword>
<dbReference type="PANTHER" id="PTHR30614:SF41">
    <property type="entry name" value="INNER MEMBRANE AMINO-ACID ABC TRANSPORTER PERMEASE PROTEIN YHDY"/>
    <property type="match status" value="1"/>
</dbReference>
<evidence type="ECO:0000256" key="2">
    <source>
        <dbReference type="ARBA" id="ARBA00010072"/>
    </source>
</evidence>
<evidence type="ECO:0000256" key="5">
    <source>
        <dbReference type="ARBA" id="ARBA00022692"/>
    </source>
</evidence>
<keyword evidence="5 8" id="KW-0812">Transmembrane</keyword>
<dbReference type="GO" id="GO:0006865">
    <property type="term" value="P:amino acid transport"/>
    <property type="evidence" value="ECO:0007669"/>
    <property type="project" value="TreeGrafter"/>
</dbReference>
<evidence type="ECO:0000256" key="3">
    <source>
        <dbReference type="ARBA" id="ARBA00022448"/>
    </source>
</evidence>
<dbReference type="InterPro" id="IPR043429">
    <property type="entry name" value="ArtM/GltK/GlnP/TcyL/YhdX-like"/>
</dbReference>
<feature type="transmembrane region" description="Helical" evidence="8">
    <location>
        <begin position="299"/>
        <end position="319"/>
    </location>
</feature>
<evidence type="ECO:0000256" key="4">
    <source>
        <dbReference type="ARBA" id="ARBA00022475"/>
    </source>
</evidence>
<dbReference type="RefSeq" id="WP_198884230.1">
    <property type="nucleotide sequence ID" value="NZ_JAEKJA010000026.1"/>
</dbReference>
<feature type="transmembrane region" description="Helical" evidence="8">
    <location>
        <begin position="196"/>
        <end position="216"/>
    </location>
</feature>